<evidence type="ECO:0000313" key="6">
    <source>
        <dbReference type="EMBL" id="RVT89831.1"/>
    </source>
</evidence>
<keyword evidence="4" id="KW-0732">Signal</keyword>
<feature type="short sequence motif" description="Histidine triad motif" evidence="2 3">
    <location>
        <begin position="140"/>
        <end position="144"/>
    </location>
</feature>
<keyword evidence="7" id="KW-1185">Reference proteome</keyword>
<protein>
    <submittedName>
        <fullName evidence="6">HIT domain-containing protein</fullName>
    </submittedName>
</protein>
<dbReference type="PROSITE" id="PS51084">
    <property type="entry name" value="HIT_2"/>
    <property type="match status" value="1"/>
</dbReference>
<evidence type="ECO:0000256" key="1">
    <source>
        <dbReference type="PIRSR" id="PIRSR601310-1"/>
    </source>
</evidence>
<comment type="caution">
    <text evidence="6">The sequence shown here is derived from an EMBL/GenBank/DDBJ whole genome shotgun (WGS) entry which is preliminary data.</text>
</comment>
<feature type="chain" id="PRO_5019547508" evidence="4">
    <location>
        <begin position="22"/>
        <end position="181"/>
    </location>
</feature>
<dbReference type="PRINTS" id="PR00332">
    <property type="entry name" value="HISTRIAD"/>
</dbReference>
<reference evidence="6 7" key="1">
    <citation type="submission" date="2019-01" db="EMBL/GenBank/DDBJ databases">
        <authorList>
            <person name="Chen W.-M."/>
        </authorList>
    </citation>
    <scope>NUCLEOTIDE SEQUENCE [LARGE SCALE GENOMIC DNA]</scope>
    <source>
        <strain evidence="6 7">CCP-7</strain>
    </source>
</reference>
<evidence type="ECO:0000256" key="3">
    <source>
        <dbReference type="PROSITE-ProRule" id="PRU00464"/>
    </source>
</evidence>
<dbReference type="Proteomes" id="UP000282971">
    <property type="component" value="Unassembled WGS sequence"/>
</dbReference>
<proteinExistence type="predicted"/>
<dbReference type="Pfam" id="PF01230">
    <property type="entry name" value="HIT"/>
    <property type="match status" value="1"/>
</dbReference>
<dbReference type="InterPro" id="IPR001310">
    <property type="entry name" value="Histidine_triad_HIT"/>
</dbReference>
<dbReference type="Gene3D" id="3.30.428.10">
    <property type="entry name" value="HIT-like"/>
    <property type="match status" value="1"/>
</dbReference>
<dbReference type="OrthoDB" id="9784774at2"/>
<gene>
    <name evidence="6" type="ORF">EOD43_20880</name>
</gene>
<feature type="signal peptide" evidence="4">
    <location>
        <begin position="1"/>
        <end position="21"/>
    </location>
</feature>
<dbReference type="PROSITE" id="PS51257">
    <property type="entry name" value="PROKAR_LIPOPROTEIN"/>
    <property type="match status" value="1"/>
</dbReference>
<organism evidence="6 7">
    <name type="scientific">Sphingomonas crocodyli</name>
    <dbReference type="NCBI Taxonomy" id="1979270"/>
    <lineage>
        <taxon>Bacteria</taxon>
        <taxon>Pseudomonadati</taxon>
        <taxon>Pseudomonadota</taxon>
        <taxon>Alphaproteobacteria</taxon>
        <taxon>Sphingomonadales</taxon>
        <taxon>Sphingomonadaceae</taxon>
        <taxon>Sphingomonas</taxon>
    </lineage>
</organism>
<feature type="active site" description="Tele-AMP-histidine intermediate" evidence="1">
    <location>
        <position position="142"/>
    </location>
</feature>
<dbReference type="PANTHER" id="PTHR46648:SF1">
    <property type="entry name" value="ADENOSINE 5'-MONOPHOSPHORAMIDASE HNT1"/>
    <property type="match status" value="1"/>
</dbReference>
<dbReference type="SUPFAM" id="SSF54197">
    <property type="entry name" value="HIT-like"/>
    <property type="match status" value="1"/>
</dbReference>
<dbReference type="EMBL" id="SACN01000004">
    <property type="protein sequence ID" value="RVT89831.1"/>
    <property type="molecule type" value="Genomic_DNA"/>
</dbReference>
<feature type="domain" description="HIT" evidence="5">
    <location>
        <begin position="49"/>
        <end position="155"/>
    </location>
</feature>
<dbReference type="RefSeq" id="WP_127746046.1">
    <property type="nucleotide sequence ID" value="NZ_SACN01000004.1"/>
</dbReference>
<accession>A0A437LWQ7</accession>
<dbReference type="InterPro" id="IPR036265">
    <property type="entry name" value="HIT-like_sf"/>
</dbReference>
<evidence type="ECO:0000259" key="5">
    <source>
        <dbReference type="PROSITE" id="PS51084"/>
    </source>
</evidence>
<dbReference type="GO" id="GO:0003824">
    <property type="term" value="F:catalytic activity"/>
    <property type="evidence" value="ECO:0007669"/>
    <property type="project" value="InterPro"/>
</dbReference>
<dbReference type="InterPro" id="IPR011146">
    <property type="entry name" value="HIT-like"/>
</dbReference>
<dbReference type="GO" id="GO:0009117">
    <property type="term" value="P:nucleotide metabolic process"/>
    <property type="evidence" value="ECO:0007669"/>
    <property type="project" value="TreeGrafter"/>
</dbReference>
<evidence type="ECO:0000256" key="4">
    <source>
        <dbReference type="SAM" id="SignalP"/>
    </source>
</evidence>
<name>A0A437LWQ7_9SPHN</name>
<evidence type="ECO:0000256" key="2">
    <source>
        <dbReference type="PIRSR" id="PIRSR601310-3"/>
    </source>
</evidence>
<evidence type="ECO:0000313" key="7">
    <source>
        <dbReference type="Proteomes" id="UP000282971"/>
    </source>
</evidence>
<sequence length="181" mass="19621">MIRTRITIVAAALALTGCATATQSPIEPRVTTPAQVQALIPGAYDDNNIFAKIIRGEASAAKVYEDAEVVAFMDIAPVERGHVLVISKTSKARNLLEIDLADLDKIMAVARRVGQAQMKGLGANGFSIEQNNAYGQTVFHLHVHVIPRYRGQPWGEKGGPRQTVEQLTPDAERIKAQIPVN</sequence>
<dbReference type="PANTHER" id="PTHR46648">
    <property type="entry name" value="HIT FAMILY PROTEIN 1"/>
    <property type="match status" value="1"/>
</dbReference>
<dbReference type="AlphaFoldDB" id="A0A437LWQ7"/>